<dbReference type="KEGG" id="ptk:EXN22_11255"/>
<sequence>MPVLRNAWFVLAVTVGTIPMASADTVKFEGVAAIAAGAINPPNPVEGCNRAKRDAEQKAVKAGTKGLESWDRLSVDSDCSLSTEGATGVGYFYIFKASGNFTK</sequence>
<proteinExistence type="predicted"/>
<dbReference type="RefSeq" id="WP_130264110.1">
    <property type="nucleotide sequence ID" value="NZ_CP035952.1"/>
</dbReference>
<gene>
    <name evidence="1" type="ORF">EXN22_11255</name>
</gene>
<evidence type="ECO:0000313" key="1">
    <source>
        <dbReference type="EMBL" id="QBF26240.1"/>
    </source>
</evidence>
<name>A0A411MHR4_9PSED</name>
<accession>A0A411MHR4</accession>
<reference evidence="1 2" key="1">
    <citation type="submission" date="2019-02" db="EMBL/GenBank/DDBJ databases">
        <title>Complete genome sequence of Pseudomonas sp. SNU WT1 isolated from rainbow trout.</title>
        <authorList>
            <person name="Oh W.T."/>
            <person name="Park S.C."/>
        </authorList>
    </citation>
    <scope>NUCLEOTIDE SEQUENCE [LARGE SCALE GENOMIC DNA]</scope>
    <source>
        <strain evidence="1 2">SNU WT1</strain>
    </source>
</reference>
<dbReference type="Proteomes" id="UP000291130">
    <property type="component" value="Chromosome"/>
</dbReference>
<dbReference type="EMBL" id="CP035952">
    <property type="protein sequence ID" value="QBF26240.1"/>
    <property type="molecule type" value="Genomic_DNA"/>
</dbReference>
<evidence type="ECO:0000313" key="2">
    <source>
        <dbReference type="Proteomes" id="UP000291130"/>
    </source>
</evidence>
<dbReference type="AlphaFoldDB" id="A0A411MHR4"/>
<protein>
    <submittedName>
        <fullName evidence="1">Uncharacterized protein</fullName>
    </submittedName>
</protein>
<organism evidence="1 2">
    <name type="scientific">Pseudomonas tructae</name>
    <dbReference type="NCBI Taxonomy" id="2518644"/>
    <lineage>
        <taxon>Bacteria</taxon>
        <taxon>Pseudomonadati</taxon>
        <taxon>Pseudomonadota</taxon>
        <taxon>Gammaproteobacteria</taxon>
        <taxon>Pseudomonadales</taxon>
        <taxon>Pseudomonadaceae</taxon>
        <taxon>Pseudomonas</taxon>
    </lineage>
</organism>
<keyword evidence="2" id="KW-1185">Reference proteome</keyword>